<accession>A0A948T0R0</accession>
<evidence type="ECO:0000256" key="1">
    <source>
        <dbReference type="SAM" id="Phobius"/>
    </source>
</evidence>
<feature type="transmembrane region" description="Helical" evidence="1">
    <location>
        <begin position="178"/>
        <end position="203"/>
    </location>
</feature>
<evidence type="ECO:0000313" key="2">
    <source>
        <dbReference type="EMBL" id="MBU3805368.1"/>
    </source>
</evidence>
<feature type="transmembrane region" description="Helical" evidence="1">
    <location>
        <begin position="118"/>
        <end position="143"/>
    </location>
</feature>
<reference evidence="2" key="1">
    <citation type="journal article" date="2021" name="PeerJ">
        <title>Extensive microbial diversity within the chicken gut microbiome revealed by metagenomics and culture.</title>
        <authorList>
            <person name="Gilroy R."/>
            <person name="Ravi A."/>
            <person name="Getino M."/>
            <person name="Pursley I."/>
            <person name="Horton D.L."/>
            <person name="Alikhan N.F."/>
            <person name="Baker D."/>
            <person name="Gharbi K."/>
            <person name="Hall N."/>
            <person name="Watson M."/>
            <person name="Adriaenssens E.M."/>
            <person name="Foster-Nyarko E."/>
            <person name="Jarju S."/>
            <person name="Secka A."/>
            <person name="Antonio M."/>
            <person name="Oren A."/>
            <person name="Chaudhuri R.R."/>
            <person name="La Ragione R."/>
            <person name="Hildebrand F."/>
            <person name="Pallen M.J."/>
        </authorList>
    </citation>
    <scope>NUCLEOTIDE SEQUENCE</scope>
    <source>
        <strain evidence="2">B5_2728</strain>
    </source>
</reference>
<dbReference type="AlphaFoldDB" id="A0A948T0R0"/>
<evidence type="ECO:0008006" key="4">
    <source>
        <dbReference type="Google" id="ProtNLM"/>
    </source>
</evidence>
<proteinExistence type="predicted"/>
<reference evidence="2" key="2">
    <citation type="submission" date="2021-04" db="EMBL/GenBank/DDBJ databases">
        <authorList>
            <person name="Gilroy R."/>
        </authorList>
    </citation>
    <scope>NUCLEOTIDE SEQUENCE</scope>
    <source>
        <strain evidence="2">B5_2728</strain>
    </source>
</reference>
<gene>
    <name evidence="2" type="ORF">H9882_00475</name>
</gene>
<keyword evidence="1" id="KW-1133">Transmembrane helix</keyword>
<evidence type="ECO:0000313" key="3">
    <source>
        <dbReference type="Proteomes" id="UP000713596"/>
    </source>
</evidence>
<feature type="transmembrane region" description="Helical" evidence="1">
    <location>
        <begin position="79"/>
        <end position="97"/>
    </location>
</feature>
<comment type="caution">
    <text evidence="2">The sequence shown here is derived from an EMBL/GenBank/DDBJ whole genome shotgun (WGS) entry which is preliminary data.</text>
</comment>
<keyword evidence="1" id="KW-0472">Membrane</keyword>
<sequence>MKPIFKMELYRLFRRWEFYISLAIGAFFCIWLVVGSLPLLFHSMELLQGASAMEQAYYYPPSVFEQFIIMEVMHPAAQLFYTVLPLLVVLPFATTYAEDYNSGYIKNILTRTSRKHYYVAKFCVSCISGALVVGIVLLFSMFLTTMTMPQLMPHPSTFTFSVDSSNYLWFELYHNHPYLYILWYSLIDVVFYSGLTTLALAISSLIRNRFVALLTPIILVYSISSLLNNVGLANFAPDLIFRANQPVMHYTPMMLAGEILLVFAVGTVVFFLSRKVDRNVV</sequence>
<protein>
    <recommendedName>
        <fullName evidence="4">ABC-2 family transporter protein</fullName>
    </recommendedName>
</protein>
<keyword evidence="1" id="KW-0812">Transmembrane</keyword>
<name>A0A948T0R0_9FIRM</name>
<feature type="transmembrane region" description="Helical" evidence="1">
    <location>
        <begin position="250"/>
        <end position="272"/>
    </location>
</feature>
<feature type="transmembrane region" description="Helical" evidence="1">
    <location>
        <begin position="20"/>
        <end position="41"/>
    </location>
</feature>
<dbReference type="EMBL" id="JAHLFP010000003">
    <property type="protein sequence ID" value="MBU3805368.1"/>
    <property type="molecule type" value="Genomic_DNA"/>
</dbReference>
<dbReference type="Proteomes" id="UP000713596">
    <property type="component" value="Unassembled WGS sequence"/>
</dbReference>
<feature type="transmembrane region" description="Helical" evidence="1">
    <location>
        <begin position="210"/>
        <end position="230"/>
    </location>
</feature>
<organism evidence="2 3">
    <name type="scientific">Candidatus Allofournierella pullistercoris</name>
    <dbReference type="NCBI Taxonomy" id="2838597"/>
    <lineage>
        <taxon>Bacteria</taxon>
        <taxon>Bacillati</taxon>
        <taxon>Bacillota</taxon>
        <taxon>Clostridia</taxon>
        <taxon>Eubacteriales</taxon>
        <taxon>Oscillospiraceae</taxon>
        <taxon>Allofournierella</taxon>
    </lineage>
</organism>